<evidence type="ECO:0000313" key="3">
    <source>
        <dbReference type="Proteomes" id="UP001295423"/>
    </source>
</evidence>
<feature type="region of interest" description="Disordered" evidence="1">
    <location>
        <begin position="69"/>
        <end position="94"/>
    </location>
</feature>
<organism evidence="2 3">
    <name type="scientific">Cylindrotheca closterium</name>
    <dbReference type="NCBI Taxonomy" id="2856"/>
    <lineage>
        <taxon>Eukaryota</taxon>
        <taxon>Sar</taxon>
        <taxon>Stramenopiles</taxon>
        <taxon>Ochrophyta</taxon>
        <taxon>Bacillariophyta</taxon>
        <taxon>Bacillariophyceae</taxon>
        <taxon>Bacillariophycidae</taxon>
        <taxon>Bacillariales</taxon>
        <taxon>Bacillariaceae</taxon>
        <taxon>Cylindrotheca</taxon>
    </lineage>
</organism>
<dbReference type="AlphaFoldDB" id="A0AAD2G895"/>
<proteinExistence type="predicted"/>
<sequence>MSNYHFFPMQYEPIEGENLRVKVDIDHSTFSIYLKKLDITQMSLHKCVDFAQTLLDDVTLEVSPQQVLVKGSPSSQTTSLGSAPKLHGHGRGIR</sequence>
<evidence type="ECO:0000256" key="1">
    <source>
        <dbReference type="SAM" id="MobiDB-lite"/>
    </source>
</evidence>
<accession>A0AAD2G895</accession>
<gene>
    <name evidence="2" type="ORF">CYCCA115_LOCUS21534</name>
</gene>
<protein>
    <submittedName>
        <fullName evidence="2">Uncharacterized protein</fullName>
    </submittedName>
</protein>
<feature type="compositionally biased region" description="Polar residues" evidence="1">
    <location>
        <begin position="69"/>
        <end position="81"/>
    </location>
</feature>
<keyword evidence="3" id="KW-1185">Reference proteome</keyword>
<name>A0AAD2G895_9STRA</name>
<reference evidence="2" key="1">
    <citation type="submission" date="2023-08" db="EMBL/GenBank/DDBJ databases">
        <authorList>
            <person name="Audoor S."/>
            <person name="Bilcke G."/>
        </authorList>
    </citation>
    <scope>NUCLEOTIDE SEQUENCE</scope>
</reference>
<evidence type="ECO:0000313" key="2">
    <source>
        <dbReference type="EMBL" id="CAJ1965948.1"/>
    </source>
</evidence>
<dbReference type="Proteomes" id="UP001295423">
    <property type="component" value="Unassembled WGS sequence"/>
</dbReference>
<dbReference type="EMBL" id="CAKOGP040002237">
    <property type="protein sequence ID" value="CAJ1965948.1"/>
    <property type="molecule type" value="Genomic_DNA"/>
</dbReference>
<comment type="caution">
    <text evidence="2">The sequence shown here is derived from an EMBL/GenBank/DDBJ whole genome shotgun (WGS) entry which is preliminary data.</text>
</comment>